<accession>A0A377HIB8</accession>
<sequence length="246" mass="29330">MRIIIVSLKHSLERRKKIEKTLSALKLPFCFFDAVDGKNEHHKIFDHYNNKKRVFIKGYPLKPGELGCFASHYSLWERCVELNEPLLVLEDDIELEDDFLNVYKKMHLLTESIPYFRIGRVLDAKYKIFKQIDDCHDLVLYTKPVRSTQGYMITPEAAKKFIDAAYNWYEPVDDFMEKEWLHGVLNFGIEPPLIRHDFNIHSEIGERAKPYIPLNVRVIRELYRSYESIRKLCYSFYKMRKVNLTT</sequence>
<gene>
    <name evidence="2" type="primary">lex1_1</name>
    <name evidence="2" type="ORF">NCTC11645_00189</name>
</gene>
<name>A0A377HIB8_GRIHO</name>
<protein>
    <submittedName>
        <fullName evidence="2">Lipooligosaccharide biosynthesis protein lex-1</fullName>
        <ecNumber evidence="2">2.-.-.-</ecNumber>
    </submittedName>
</protein>
<dbReference type="RefSeq" id="WP_115659275.1">
    <property type="nucleotide sequence ID" value="NZ_UGHD01000002.1"/>
</dbReference>
<dbReference type="InterPro" id="IPR002654">
    <property type="entry name" value="Glyco_trans_25"/>
</dbReference>
<dbReference type="AlphaFoldDB" id="A0A377HIB8"/>
<dbReference type="STRING" id="673.AL542_08665"/>
<proteinExistence type="predicted"/>
<dbReference type="GO" id="GO:0016740">
    <property type="term" value="F:transferase activity"/>
    <property type="evidence" value="ECO:0007669"/>
    <property type="project" value="UniProtKB-KW"/>
</dbReference>
<evidence type="ECO:0000259" key="1">
    <source>
        <dbReference type="Pfam" id="PF01755"/>
    </source>
</evidence>
<feature type="domain" description="Glycosyl transferase family 25" evidence="1">
    <location>
        <begin position="2"/>
        <end position="176"/>
    </location>
</feature>
<dbReference type="Pfam" id="PF01755">
    <property type="entry name" value="Glyco_transf_25"/>
    <property type="match status" value="1"/>
</dbReference>
<dbReference type="Proteomes" id="UP000254512">
    <property type="component" value="Unassembled WGS sequence"/>
</dbReference>
<keyword evidence="2" id="KW-0808">Transferase</keyword>
<evidence type="ECO:0000313" key="3">
    <source>
        <dbReference type="Proteomes" id="UP000254512"/>
    </source>
</evidence>
<dbReference type="CDD" id="cd06532">
    <property type="entry name" value="Glyco_transf_25"/>
    <property type="match status" value="1"/>
</dbReference>
<evidence type="ECO:0000313" key="2">
    <source>
        <dbReference type="EMBL" id="STO55887.1"/>
    </source>
</evidence>
<dbReference type="EC" id="2.-.-.-" evidence="2"/>
<organism evidence="2 3">
    <name type="scientific">Grimontia hollisae</name>
    <name type="common">Vibrio hollisae</name>
    <dbReference type="NCBI Taxonomy" id="673"/>
    <lineage>
        <taxon>Bacteria</taxon>
        <taxon>Pseudomonadati</taxon>
        <taxon>Pseudomonadota</taxon>
        <taxon>Gammaproteobacteria</taxon>
        <taxon>Vibrionales</taxon>
        <taxon>Vibrionaceae</taxon>
        <taxon>Grimontia</taxon>
    </lineage>
</organism>
<dbReference type="EMBL" id="UGHD01000002">
    <property type="protein sequence ID" value="STO55887.1"/>
    <property type="molecule type" value="Genomic_DNA"/>
</dbReference>
<reference evidence="2 3" key="1">
    <citation type="submission" date="2018-06" db="EMBL/GenBank/DDBJ databases">
        <authorList>
            <consortium name="Pathogen Informatics"/>
            <person name="Doyle S."/>
        </authorList>
    </citation>
    <scope>NUCLEOTIDE SEQUENCE [LARGE SCALE GENOMIC DNA]</scope>
    <source>
        <strain evidence="2 3">NCTC11645</strain>
    </source>
</reference>